<evidence type="ECO:0000313" key="2">
    <source>
        <dbReference type="EMBL" id="TNN19374.1"/>
    </source>
</evidence>
<keyword evidence="1" id="KW-1133">Transmembrane helix</keyword>
<accession>A0A4Z2DS34</accession>
<evidence type="ECO:0000256" key="1">
    <source>
        <dbReference type="SAM" id="Phobius"/>
    </source>
</evidence>
<comment type="caution">
    <text evidence="2">The sequence shown here is derived from an EMBL/GenBank/DDBJ whole genome shotgun (WGS) entry which is preliminary data.</text>
</comment>
<evidence type="ECO:0000313" key="3">
    <source>
        <dbReference type="Proteomes" id="UP000311919"/>
    </source>
</evidence>
<dbReference type="Proteomes" id="UP000311919">
    <property type="component" value="Unassembled WGS sequence"/>
</dbReference>
<proteinExistence type="predicted"/>
<dbReference type="AlphaFoldDB" id="A0A4Z2DS34"/>
<keyword evidence="1" id="KW-0812">Transmembrane</keyword>
<protein>
    <submittedName>
        <fullName evidence="2">Lethal(2)neighbour of Tid protein</fullName>
    </submittedName>
</protein>
<feature type="transmembrane region" description="Helical" evidence="1">
    <location>
        <begin position="12"/>
        <end position="31"/>
    </location>
</feature>
<keyword evidence="3" id="KW-1185">Reference proteome</keyword>
<reference evidence="2 3" key="1">
    <citation type="submission" date="2019-03" db="EMBL/GenBank/DDBJ databases">
        <title>An improved genome assembly of the fluke Schistosoma japonicum.</title>
        <authorList>
            <person name="Hu W."/>
            <person name="Luo F."/>
            <person name="Yin M."/>
            <person name="Mo X."/>
            <person name="Sun C."/>
            <person name="Wu Q."/>
            <person name="Zhu B."/>
            <person name="Xiang M."/>
            <person name="Wang J."/>
            <person name="Wang Y."/>
            <person name="Zhang T."/>
            <person name="Xu B."/>
            <person name="Zheng H."/>
            <person name="Feng Z."/>
        </authorList>
    </citation>
    <scope>NUCLEOTIDE SEQUENCE [LARGE SCALE GENOMIC DNA]</scope>
    <source>
        <strain evidence="2">HuSjv2</strain>
        <tissue evidence="2">Worms</tissue>
    </source>
</reference>
<dbReference type="STRING" id="6182.A0A4Z2DS34"/>
<feature type="transmembrane region" description="Helical" evidence="1">
    <location>
        <begin position="43"/>
        <end position="62"/>
    </location>
</feature>
<dbReference type="OrthoDB" id="20028at2759"/>
<sequence length="105" mass="11997">LRNILFQTLSSYFVIVHFSRLLNLGLIEISWNTYQSTIWSSGLLNLCHLTLLVGLIMGSVPIKSISHYVKKESINNNSTHTPSKFTHTRKSLNHHELVVNINKPK</sequence>
<name>A0A4Z2DS34_SCHJA</name>
<dbReference type="EMBL" id="SKCS01000050">
    <property type="protein sequence ID" value="TNN19374.1"/>
    <property type="molecule type" value="Genomic_DNA"/>
</dbReference>
<organism evidence="2 3">
    <name type="scientific">Schistosoma japonicum</name>
    <name type="common">Blood fluke</name>
    <dbReference type="NCBI Taxonomy" id="6182"/>
    <lineage>
        <taxon>Eukaryota</taxon>
        <taxon>Metazoa</taxon>
        <taxon>Spiralia</taxon>
        <taxon>Lophotrochozoa</taxon>
        <taxon>Platyhelminthes</taxon>
        <taxon>Trematoda</taxon>
        <taxon>Digenea</taxon>
        <taxon>Strigeidida</taxon>
        <taxon>Schistosomatoidea</taxon>
        <taxon>Schistosomatidae</taxon>
        <taxon>Schistosoma</taxon>
    </lineage>
</organism>
<keyword evidence="1" id="KW-0472">Membrane</keyword>
<feature type="non-terminal residue" evidence="2">
    <location>
        <position position="1"/>
    </location>
</feature>
<gene>
    <name evidence="2" type="ORF">EWB00_008862</name>
</gene>
<feature type="non-terminal residue" evidence="2">
    <location>
        <position position="105"/>
    </location>
</feature>